<dbReference type="RefSeq" id="WP_163745250.1">
    <property type="nucleotide sequence ID" value="NZ_JAAGOA010000040.1"/>
</dbReference>
<protein>
    <submittedName>
        <fullName evidence="1">Uncharacterized protein</fullName>
    </submittedName>
</protein>
<reference evidence="1 2" key="1">
    <citation type="submission" date="2020-02" db="EMBL/GenBank/DDBJ databases">
        <authorList>
            <person name="Li X.-J."/>
            <person name="Han X.-M."/>
        </authorList>
    </citation>
    <scope>NUCLEOTIDE SEQUENCE [LARGE SCALE GENOMIC DNA]</scope>
    <source>
        <strain evidence="1 2">CCTCC AB 2017055</strain>
    </source>
</reference>
<evidence type="ECO:0000313" key="1">
    <source>
        <dbReference type="EMBL" id="NEE04702.1"/>
    </source>
</evidence>
<accession>A0A6L9SJX1</accession>
<comment type="caution">
    <text evidence="1">The sequence shown here is derived from an EMBL/GenBank/DDBJ whole genome shotgun (WGS) entry which is preliminary data.</text>
</comment>
<evidence type="ECO:0000313" key="2">
    <source>
        <dbReference type="Proteomes" id="UP000475214"/>
    </source>
</evidence>
<gene>
    <name evidence="1" type="ORF">G1H10_31525</name>
</gene>
<organism evidence="1 2">
    <name type="scientific">Phytoactinopolyspora halotolerans</name>
    <dbReference type="NCBI Taxonomy" id="1981512"/>
    <lineage>
        <taxon>Bacteria</taxon>
        <taxon>Bacillati</taxon>
        <taxon>Actinomycetota</taxon>
        <taxon>Actinomycetes</taxon>
        <taxon>Jiangellales</taxon>
        <taxon>Jiangellaceae</taxon>
        <taxon>Phytoactinopolyspora</taxon>
    </lineage>
</organism>
<proteinExistence type="predicted"/>
<dbReference type="Proteomes" id="UP000475214">
    <property type="component" value="Unassembled WGS sequence"/>
</dbReference>
<dbReference type="EMBL" id="JAAGOA010000040">
    <property type="protein sequence ID" value="NEE04702.1"/>
    <property type="molecule type" value="Genomic_DNA"/>
</dbReference>
<sequence length="185" mass="20093">MMMSDTDRVFPAEYEATYIDLPSAGDVDYEFLHEYGRAMASTVLVEPWSGPSWTGSFVAPDPLIRRATSGLFGTPSPVQLCVVERGSAFLVSVLNPRDYEFVRTDGPVLSVEQIVEESRLLLLTPWSITAVGVDGVAWTTRRVAIEGLRADEVAGGWLRGVADPVDDEPRDFAVNLKTGEVVGGA</sequence>
<keyword evidence="2" id="KW-1185">Reference proteome</keyword>
<dbReference type="AlphaFoldDB" id="A0A6L9SJX1"/>
<name>A0A6L9SJX1_9ACTN</name>